<dbReference type="AlphaFoldDB" id="A0A3S5C2T5"/>
<feature type="transmembrane region" description="Helical" evidence="1">
    <location>
        <begin position="89"/>
        <end position="112"/>
    </location>
</feature>
<organism evidence="2 3">
    <name type="scientific">Aedoeadaptatus ivorii</name>
    <dbReference type="NCBI Taxonomy" id="54006"/>
    <lineage>
        <taxon>Bacteria</taxon>
        <taxon>Bacillati</taxon>
        <taxon>Bacillota</taxon>
        <taxon>Tissierellia</taxon>
        <taxon>Tissierellales</taxon>
        <taxon>Peptoniphilaceae</taxon>
        <taxon>Aedoeadaptatus</taxon>
    </lineage>
</organism>
<sequence length="256" mass="27151">MQTHKGKKDGLLSTRQIVIIGILGAITVVLGLTPLGFVPIGPLNATTMHIPVLVAAFLEGPVVGGFVGLIFGLSSLFNAITRPTPISIVFYNPLISILPRVLLGIVSYYLYAGFRKIDGNALKKVGILCWIGALAFLLRGLWGNISAGEYGASFFLNIFFLLLSAGLFYGMWKSESKSAAVVLAAFVSTIFHSAMVMSGIYIFFAEEFVKGVGASMEVVNTVIFGTIITSGVPEGILAAIITTGVVTARLASIKKK</sequence>
<evidence type="ECO:0000313" key="3">
    <source>
        <dbReference type="Proteomes" id="UP000269544"/>
    </source>
</evidence>
<evidence type="ECO:0000313" key="2">
    <source>
        <dbReference type="EMBL" id="VEJ36136.1"/>
    </source>
</evidence>
<dbReference type="EMBL" id="LR134523">
    <property type="protein sequence ID" value="VEJ36136.1"/>
    <property type="molecule type" value="Genomic_DNA"/>
</dbReference>
<proteinExistence type="predicted"/>
<keyword evidence="1" id="KW-0472">Membrane</keyword>
<dbReference type="Proteomes" id="UP000269544">
    <property type="component" value="Chromosome"/>
</dbReference>
<feature type="transmembrane region" description="Helical" evidence="1">
    <location>
        <begin position="124"/>
        <end position="142"/>
    </location>
</feature>
<dbReference type="InterPro" id="IPR024529">
    <property type="entry name" value="ECF_trnsprt_substrate-spec"/>
</dbReference>
<dbReference type="Gene3D" id="1.10.1760.20">
    <property type="match status" value="2"/>
</dbReference>
<dbReference type="RefSeq" id="WP_126465999.1">
    <property type="nucleotide sequence ID" value="NZ_LR134523.1"/>
</dbReference>
<keyword evidence="1" id="KW-0812">Transmembrane</keyword>
<protein>
    <submittedName>
        <fullName evidence="2">Pantothenic acid ECF transporter S component PanT</fullName>
    </submittedName>
</protein>
<dbReference type="OrthoDB" id="9813540at2"/>
<dbReference type="GO" id="GO:0022857">
    <property type="term" value="F:transmembrane transporter activity"/>
    <property type="evidence" value="ECO:0007669"/>
    <property type="project" value="InterPro"/>
</dbReference>
<gene>
    <name evidence="2" type="primary">panT</name>
    <name evidence="2" type="ORF">NCTC13079_01333</name>
</gene>
<accession>A0A3S5C2T5</accession>
<feature type="transmembrane region" description="Helical" evidence="1">
    <location>
        <begin position="52"/>
        <end position="77"/>
    </location>
</feature>
<reference evidence="2 3" key="1">
    <citation type="submission" date="2018-12" db="EMBL/GenBank/DDBJ databases">
        <authorList>
            <consortium name="Pathogen Informatics"/>
        </authorList>
    </citation>
    <scope>NUCLEOTIDE SEQUENCE [LARGE SCALE GENOMIC DNA]</scope>
    <source>
        <strain evidence="2 3">NCTC13079</strain>
    </source>
</reference>
<evidence type="ECO:0000256" key="1">
    <source>
        <dbReference type="SAM" id="Phobius"/>
    </source>
</evidence>
<feature type="transmembrane region" description="Helical" evidence="1">
    <location>
        <begin position="179"/>
        <end position="203"/>
    </location>
</feature>
<dbReference type="KEGG" id="piv:NCTC13079_01333"/>
<feature type="transmembrane region" description="Helical" evidence="1">
    <location>
        <begin position="17"/>
        <end position="40"/>
    </location>
</feature>
<name>A0A3S5C2T5_9FIRM</name>
<keyword evidence="1" id="KW-1133">Transmembrane helix</keyword>
<feature type="transmembrane region" description="Helical" evidence="1">
    <location>
        <begin position="154"/>
        <end position="172"/>
    </location>
</feature>
<keyword evidence="3" id="KW-1185">Reference proteome</keyword>
<dbReference type="Pfam" id="PF12822">
    <property type="entry name" value="ECF_trnsprt"/>
    <property type="match status" value="1"/>
</dbReference>